<keyword evidence="2" id="KW-1185">Reference proteome</keyword>
<gene>
    <name evidence="1" type="ORF">E2C01_018473</name>
</gene>
<dbReference type="EMBL" id="VSRR010001450">
    <property type="protein sequence ID" value="MPC25364.1"/>
    <property type="molecule type" value="Genomic_DNA"/>
</dbReference>
<accession>A0A5B7DX38</accession>
<proteinExistence type="predicted"/>
<sequence length="85" mass="9860">MVLLQGEGNSLRDFGLAKTAVKMLRESQGYEEMRQEANRKIQEGTLGMKLKTCREREDYEREDYGVSFLDLDNTLPLQAFKRDTP</sequence>
<name>A0A5B7DX38_PORTR</name>
<protein>
    <submittedName>
        <fullName evidence="1">Uncharacterized protein</fullName>
    </submittedName>
</protein>
<dbReference type="AlphaFoldDB" id="A0A5B7DX38"/>
<comment type="caution">
    <text evidence="1">The sequence shown here is derived from an EMBL/GenBank/DDBJ whole genome shotgun (WGS) entry which is preliminary data.</text>
</comment>
<evidence type="ECO:0000313" key="1">
    <source>
        <dbReference type="EMBL" id="MPC25364.1"/>
    </source>
</evidence>
<reference evidence="1 2" key="1">
    <citation type="submission" date="2019-05" db="EMBL/GenBank/DDBJ databases">
        <title>Another draft genome of Portunus trituberculatus and its Hox gene families provides insights of decapod evolution.</title>
        <authorList>
            <person name="Jeong J.-H."/>
            <person name="Song I."/>
            <person name="Kim S."/>
            <person name="Choi T."/>
            <person name="Kim D."/>
            <person name="Ryu S."/>
            <person name="Kim W."/>
        </authorList>
    </citation>
    <scope>NUCLEOTIDE SEQUENCE [LARGE SCALE GENOMIC DNA]</scope>
    <source>
        <tissue evidence="1">Muscle</tissue>
    </source>
</reference>
<dbReference type="Proteomes" id="UP000324222">
    <property type="component" value="Unassembled WGS sequence"/>
</dbReference>
<organism evidence="1 2">
    <name type="scientific">Portunus trituberculatus</name>
    <name type="common">Swimming crab</name>
    <name type="synonym">Neptunus trituberculatus</name>
    <dbReference type="NCBI Taxonomy" id="210409"/>
    <lineage>
        <taxon>Eukaryota</taxon>
        <taxon>Metazoa</taxon>
        <taxon>Ecdysozoa</taxon>
        <taxon>Arthropoda</taxon>
        <taxon>Crustacea</taxon>
        <taxon>Multicrustacea</taxon>
        <taxon>Malacostraca</taxon>
        <taxon>Eumalacostraca</taxon>
        <taxon>Eucarida</taxon>
        <taxon>Decapoda</taxon>
        <taxon>Pleocyemata</taxon>
        <taxon>Brachyura</taxon>
        <taxon>Eubrachyura</taxon>
        <taxon>Portunoidea</taxon>
        <taxon>Portunidae</taxon>
        <taxon>Portuninae</taxon>
        <taxon>Portunus</taxon>
    </lineage>
</organism>
<evidence type="ECO:0000313" key="2">
    <source>
        <dbReference type="Proteomes" id="UP000324222"/>
    </source>
</evidence>